<dbReference type="eggNOG" id="arCOG07527">
    <property type="taxonomic scope" value="Archaea"/>
</dbReference>
<accession>H6QAP0</accession>
<gene>
    <name evidence="2" type="ordered locus">Pogu_1639</name>
</gene>
<keyword evidence="1" id="KW-1133">Transmembrane helix</keyword>
<feature type="transmembrane region" description="Helical" evidence="1">
    <location>
        <begin position="133"/>
        <end position="153"/>
    </location>
</feature>
<evidence type="ECO:0000256" key="1">
    <source>
        <dbReference type="SAM" id="Phobius"/>
    </source>
</evidence>
<evidence type="ECO:0000313" key="2">
    <source>
        <dbReference type="EMBL" id="AFA39666.1"/>
    </source>
</evidence>
<proteinExistence type="predicted"/>
<dbReference type="KEGG" id="pog:Pogu_1639"/>
<dbReference type="EMBL" id="CP003316">
    <property type="protein sequence ID" value="AFA39666.1"/>
    <property type="molecule type" value="Genomic_DNA"/>
</dbReference>
<keyword evidence="1" id="KW-0472">Membrane</keyword>
<feature type="transmembrane region" description="Helical" evidence="1">
    <location>
        <begin position="160"/>
        <end position="179"/>
    </location>
</feature>
<keyword evidence="1" id="KW-0812">Transmembrane</keyword>
<keyword evidence="3" id="KW-1185">Reference proteome</keyword>
<sequence>MVGGQGSGHYNFSTVTVILTKPSGEYALFLTRVDVMPFKKNVTAVEYVVIKNATTLADSYRIIADALQQVKSDSPRAWDIAHKERTHLAKLVDKEIPQYNKKAPTVATVTDAIVCVFPGVFYCFLFDCLQMTAPYWVVVGLCYATIYGIILSCPACATGFGCATCIASAVLLAWGTLAGCWGHCLSMQLCVAFGCWGPVLLCTRLW</sequence>
<dbReference type="HOGENOM" id="CLU_1329523_0_0_2"/>
<evidence type="ECO:0000313" key="3">
    <source>
        <dbReference type="Proteomes" id="UP000009062"/>
    </source>
</evidence>
<dbReference type="STRING" id="698757.Pogu_1639"/>
<feature type="transmembrane region" description="Helical" evidence="1">
    <location>
        <begin position="106"/>
        <end position="127"/>
    </location>
</feature>
<organism evidence="2 3">
    <name type="scientific">Pyrobaculum oguniense (strain DSM 13380 / JCM 10595 / TE7)</name>
    <dbReference type="NCBI Taxonomy" id="698757"/>
    <lineage>
        <taxon>Archaea</taxon>
        <taxon>Thermoproteota</taxon>
        <taxon>Thermoprotei</taxon>
        <taxon>Thermoproteales</taxon>
        <taxon>Thermoproteaceae</taxon>
        <taxon>Pyrobaculum</taxon>
    </lineage>
</organism>
<dbReference type="Proteomes" id="UP000009062">
    <property type="component" value="Chromosome"/>
</dbReference>
<reference evidence="2 3" key="1">
    <citation type="journal article" date="2012" name="Stand. Genomic Sci.">
        <title>Complete genome sequence of Pyrobaculum oguniense.</title>
        <authorList>
            <person name="Bernick D.L."/>
            <person name="Karplus K."/>
            <person name="Lui L.M."/>
            <person name="Coker J.K."/>
            <person name="Murphy J.N."/>
            <person name="Chan P.P."/>
            <person name="Cozen A.E."/>
            <person name="Lowe T.M."/>
        </authorList>
    </citation>
    <scope>NUCLEOTIDE SEQUENCE [LARGE SCALE GENOMIC DNA]</scope>
    <source>
        <strain evidence="2 3">TE7</strain>
    </source>
</reference>
<name>H6QAP0_PYROT</name>
<dbReference type="AlphaFoldDB" id="H6QAP0"/>
<protein>
    <submittedName>
        <fullName evidence="2">Uncharacterized protein</fullName>
    </submittedName>
</protein>